<evidence type="ECO:0000313" key="3">
    <source>
        <dbReference type="EMBL" id="EYF04346.1"/>
    </source>
</evidence>
<comment type="caution">
    <text evidence="3">The sequence shown here is derived from an EMBL/GenBank/DDBJ whole genome shotgun (WGS) entry which is preliminary data.</text>
</comment>
<proteinExistence type="predicted"/>
<name>A0A017T6X8_9BACT</name>
<keyword evidence="2" id="KW-0472">Membrane</keyword>
<accession>A0A017T6X8</accession>
<feature type="region of interest" description="Disordered" evidence="1">
    <location>
        <begin position="1"/>
        <end position="29"/>
    </location>
</feature>
<dbReference type="RefSeq" id="WP_231511619.1">
    <property type="nucleotide sequence ID" value="NZ_ASRX01000035.1"/>
</dbReference>
<dbReference type="Proteomes" id="UP000019678">
    <property type="component" value="Unassembled WGS sequence"/>
</dbReference>
<evidence type="ECO:0000256" key="2">
    <source>
        <dbReference type="SAM" id="Phobius"/>
    </source>
</evidence>
<feature type="compositionally biased region" description="Low complexity" evidence="1">
    <location>
        <begin position="1"/>
        <end position="25"/>
    </location>
</feature>
<feature type="transmembrane region" description="Helical" evidence="2">
    <location>
        <begin position="46"/>
        <end position="67"/>
    </location>
</feature>
<dbReference type="EMBL" id="ASRX01000035">
    <property type="protein sequence ID" value="EYF04346.1"/>
    <property type="molecule type" value="Genomic_DNA"/>
</dbReference>
<evidence type="ECO:0000256" key="1">
    <source>
        <dbReference type="SAM" id="MobiDB-lite"/>
    </source>
</evidence>
<sequence length="96" mass="10280">MRSLPPFAAQAAAAPAATSTPTTPTVEERGQAFRPVQGGDMQSGEMLLVEAYAAIWLIAFALILLSWRRQQKLDGRLQALEAALERARRAKGSGDG</sequence>
<dbReference type="STRING" id="1192034.CAP_4610"/>
<evidence type="ECO:0000313" key="4">
    <source>
        <dbReference type="Proteomes" id="UP000019678"/>
    </source>
</evidence>
<keyword evidence="4" id="KW-1185">Reference proteome</keyword>
<organism evidence="3 4">
    <name type="scientific">Chondromyces apiculatus DSM 436</name>
    <dbReference type="NCBI Taxonomy" id="1192034"/>
    <lineage>
        <taxon>Bacteria</taxon>
        <taxon>Pseudomonadati</taxon>
        <taxon>Myxococcota</taxon>
        <taxon>Polyangia</taxon>
        <taxon>Polyangiales</taxon>
        <taxon>Polyangiaceae</taxon>
        <taxon>Chondromyces</taxon>
    </lineage>
</organism>
<evidence type="ECO:0008006" key="5">
    <source>
        <dbReference type="Google" id="ProtNLM"/>
    </source>
</evidence>
<gene>
    <name evidence="3" type="ORF">CAP_4610</name>
</gene>
<keyword evidence="2" id="KW-1133">Transmembrane helix</keyword>
<reference evidence="3 4" key="1">
    <citation type="submission" date="2013-05" db="EMBL/GenBank/DDBJ databases">
        <title>Genome assembly of Chondromyces apiculatus DSM 436.</title>
        <authorList>
            <person name="Sharma G."/>
            <person name="Khatri I."/>
            <person name="Kaur C."/>
            <person name="Mayilraj S."/>
            <person name="Subramanian S."/>
        </authorList>
    </citation>
    <scope>NUCLEOTIDE SEQUENCE [LARGE SCALE GENOMIC DNA]</scope>
    <source>
        <strain evidence="3 4">DSM 436</strain>
    </source>
</reference>
<keyword evidence="2" id="KW-0812">Transmembrane</keyword>
<dbReference type="AlphaFoldDB" id="A0A017T6X8"/>
<protein>
    <recommendedName>
        <fullName evidence="5">CcmD family protein</fullName>
    </recommendedName>
</protein>